<dbReference type="EMBL" id="SBHX01000078">
    <property type="protein sequence ID" value="RWX23240.1"/>
    <property type="molecule type" value="Genomic_DNA"/>
</dbReference>
<dbReference type="RefSeq" id="WP_128412248.1">
    <property type="nucleotide sequence ID" value="NZ_SBHX01000078.1"/>
</dbReference>
<name>A0A444HM98_RHILE</name>
<organism evidence="1 2">
    <name type="scientific">Rhizobium leguminosarum</name>
    <dbReference type="NCBI Taxonomy" id="384"/>
    <lineage>
        <taxon>Bacteria</taxon>
        <taxon>Pseudomonadati</taxon>
        <taxon>Pseudomonadota</taxon>
        <taxon>Alphaproteobacteria</taxon>
        <taxon>Hyphomicrobiales</taxon>
        <taxon>Rhizobiaceae</taxon>
        <taxon>Rhizobium/Agrobacterium group</taxon>
        <taxon>Rhizobium</taxon>
    </lineage>
</organism>
<evidence type="ECO:0000313" key="1">
    <source>
        <dbReference type="EMBL" id="RWX23240.1"/>
    </source>
</evidence>
<comment type="caution">
    <text evidence="1">The sequence shown here is derived from an EMBL/GenBank/DDBJ whole genome shotgun (WGS) entry which is preliminary data.</text>
</comment>
<dbReference type="Gene3D" id="6.10.250.2910">
    <property type="match status" value="1"/>
</dbReference>
<evidence type="ECO:0008006" key="3">
    <source>
        <dbReference type="Google" id="ProtNLM"/>
    </source>
</evidence>
<dbReference type="AlphaFoldDB" id="A0A444HM98"/>
<proteinExistence type="predicted"/>
<gene>
    <name evidence="1" type="ORF">EHI47_31715</name>
</gene>
<dbReference type="Proteomes" id="UP000283817">
    <property type="component" value="Unassembled WGS sequence"/>
</dbReference>
<reference evidence="1 2" key="1">
    <citation type="submission" date="2019-01" db="EMBL/GenBank/DDBJ databases">
        <title>RHIZO-ID as a novel technology for direct rhizobia identification.</title>
        <authorList>
            <person name="De Meyer S.E."/>
        </authorList>
    </citation>
    <scope>NUCLEOTIDE SEQUENCE [LARGE SCALE GENOMIC DNA]</scope>
    <source>
        <strain evidence="1 2">WSM448</strain>
    </source>
</reference>
<accession>A0A444HM98</accession>
<protein>
    <recommendedName>
        <fullName evidence="3">HEPN AbiU2-like domain-containing protein</fullName>
    </recommendedName>
</protein>
<evidence type="ECO:0000313" key="2">
    <source>
        <dbReference type="Proteomes" id="UP000283817"/>
    </source>
</evidence>
<sequence length="184" mass="21091">MTRNYTAAEVLLDGLREDVLWLLILIFAYRQRTHLPSLSTMSREDLVVEFVLLESAVRDIVTRLTALDGEEKGVRSFQTAFSALKREGLVADRTEELKAEVKAYRSAVNGLKVQHRNKYIAHVQELANVTPNILDRPVHFEECASKAVNLLDHMFGRQIEYFFRIGSVELPIDLRRRLSETFGS</sequence>